<sequence length="167" mass="17499">MARRIEEGGTCCTPAPVPPLSCVYKGISSLTNRTSQQNLGLQTGTYLLPQEKGRRVCVKADKKVRNLISAVFWLFVGDGPVPTLPTLSVSGSFFCATIAQGPPPRERGAHSPPLLADAPAASSVSSASGNGHLLDQTINGLSFYSSGCFFSRLPNFRSSTSGLSAPA</sequence>
<reference evidence="1 2" key="1">
    <citation type="submission" date="2021-06" db="EMBL/GenBank/DDBJ databases">
        <title>Caerostris darwini draft genome.</title>
        <authorList>
            <person name="Kono N."/>
            <person name="Arakawa K."/>
        </authorList>
    </citation>
    <scope>NUCLEOTIDE SEQUENCE [LARGE SCALE GENOMIC DNA]</scope>
</reference>
<gene>
    <name evidence="1" type="ORF">CDAR_35781</name>
</gene>
<proteinExistence type="predicted"/>
<protein>
    <submittedName>
        <fullName evidence="1">Uncharacterized protein</fullName>
    </submittedName>
</protein>
<evidence type="ECO:0000313" key="2">
    <source>
        <dbReference type="Proteomes" id="UP001054837"/>
    </source>
</evidence>
<dbReference type="Proteomes" id="UP001054837">
    <property type="component" value="Unassembled WGS sequence"/>
</dbReference>
<keyword evidence="2" id="KW-1185">Reference proteome</keyword>
<name>A0AAV4VC50_9ARAC</name>
<organism evidence="1 2">
    <name type="scientific">Caerostris darwini</name>
    <dbReference type="NCBI Taxonomy" id="1538125"/>
    <lineage>
        <taxon>Eukaryota</taxon>
        <taxon>Metazoa</taxon>
        <taxon>Ecdysozoa</taxon>
        <taxon>Arthropoda</taxon>
        <taxon>Chelicerata</taxon>
        <taxon>Arachnida</taxon>
        <taxon>Araneae</taxon>
        <taxon>Araneomorphae</taxon>
        <taxon>Entelegynae</taxon>
        <taxon>Araneoidea</taxon>
        <taxon>Araneidae</taxon>
        <taxon>Caerostris</taxon>
    </lineage>
</organism>
<evidence type="ECO:0000313" key="1">
    <source>
        <dbReference type="EMBL" id="GIY67706.1"/>
    </source>
</evidence>
<accession>A0AAV4VC50</accession>
<dbReference type="AlphaFoldDB" id="A0AAV4VC50"/>
<comment type="caution">
    <text evidence="1">The sequence shown here is derived from an EMBL/GenBank/DDBJ whole genome shotgun (WGS) entry which is preliminary data.</text>
</comment>
<dbReference type="EMBL" id="BPLQ01012768">
    <property type="protein sequence ID" value="GIY67706.1"/>
    <property type="molecule type" value="Genomic_DNA"/>
</dbReference>